<evidence type="ECO:0000256" key="12">
    <source>
        <dbReference type="ARBA" id="ARBA00022741"/>
    </source>
</evidence>
<evidence type="ECO:0000256" key="6">
    <source>
        <dbReference type="ARBA" id="ARBA00005159"/>
    </source>
</evidence>
<feature type="binding site" evidence="19">
    <location>
        <position position="69"/>
    </location>
    <ligand>
        <name>GTP</name>
        <dbReference type="ChEBI" id="CHEBI:37565"/>
    </ligand>
</feature>
<evidence type="ECO:0000256" key="5">
    <source>
        <dbReference type="ARBA" id="ARBA00004692"/>
    </source>
</evidence>
<dbReference type="GO" id="GO:0005524">
    <property type="term" value="F:ATP binding"/>
    <property type="evidence" value="ECO:0007669"/>
    <property type="project" value="UniProtKB-KW"/>
</dbReference>
<dbReference type="Gene3D" id="3.40.50.300">
    <property type="entry name" value="P-loop containing nucleotide triphosphate hydrolases"/>
    <property type="match status" value="1"/>
</dbReference>
<reference evidence="20 21" key="1">
    <citation type="submission" date="2015-09" db="EMBL/GenBank/DDBJ databases">
        <title>Sorangium comparison.</title>
        <authorList>
            <person name="Zaburannyi N."/>
            <person name="Bunk B."/>
            <person name="Overmann J."/>
            <person name="Mueller R."/>
        </authorList>
    </citation>
    <scope>NUCLEOTIDE SEQUENCE [LARGE SCALE GENOMIC DNA]</scope>
    <source>
        <strain evidence="20 21">So ceGT47</strain>
    </source>
</reference>
<evidence type="ECO:0000256" key="13">
    <source>
        <dbReference type="ARBA" id="ARBA00022777"/>
    </source>
</evidence>
<evidence type="ECO:0000256" key="4">
    <source>
        <dbReference type="ARBA" id="ARBA00003889"/>
    </source>
</evidence>
<comment type="catalytic activity">
    <reaction evidence="1">
        <text>adenosylcob(III)inamide + ATP = adenosylcob(III)inamide phosphate + ADP + H(+)</text>
        <dbReference type="Rhea" id="RHEA:15769"/>
        <dbReference type="ChEBI" id="CHEBI:2480"/>
        <dbReference type="ChEBI" id="CHEBI:15378"/>
        <dbReference type="ChEBI" id="CHEBI:30616"/>
        <dbReference type="ChEBI" id="CHEBI:58502"/>
        <dbReference type="ChEBI" id="CHEBI:456216"/>
        <dbReference type="EC" id="2.7.1.156"/>
    </reaction>
</comment>
<feature type="active site" description="GMP-histidine intermediate" evidence="18">
    <location>
        <position position="57"/>
    </location>
</feature>
<keyword evidence="15 19" id="KW-0342">GTP-binding</keyword>
<evidence type="ECO:0000256" key="9">
    <source>
        <dbReference type="ARBA" id="ARBA00012523"/>
    </source>
</evidence>
<dbReference type="NCBIfam" id="NF004469">
    <property type="entry name" value="PRK05800.1"/>
    <property type="match status" value="1"/>
</dbReference>
<dbReference type="CDD" id="cd00544">
    <property type="entry name" value="CobU"/>
    <property type="match status" value="1"/>
</dbReference>
<comment type="catalytic activity">
    <reaction evidence="2">
        <text>adenosylcob(III)inamide phosphate + GTP + H(+) = adenosylcob(III)inamide-GDP + diphosphate</text>
        <dbReference type="Rhea" id="RHEA:22712"/>
        <dbReference type="ChEBI" id="CHEBI:15378"/>
        <dbReference type="ChEBI" id="CHEBI:33019"/>
        <dbReference type="ChEBI" id="CHEBI:37565"/>
        <dbReference type="ChEBI" id="CHEBI:58502"/>
        <dbReference type="ChEBI" id="CHEBI:60487"/>
        <dbReference type="EC" id="2.7.7.62"/>
    </reaction>
</comment>
<dbReference type="PIRSF" id="PIRSF006135">
    <property type="entry name" value="CobU"/>
    <property type="match status" value="1"/>
</dbReference>
<keyword evidence="12 19" id="KW-0547">Nucleotide-binding</keyword>
<dbReference type="PANTHER" id="PTHR34848">
    <property type="match status" value="1"/>
</dbReference>
<keyword evidence="14" id="KW-0067">ATP-binding</keyword>
<evidence type="ECO:0000256" key="8">
    <source>
        <dbReference type="ARBA" id="ARBA00012016"/>
    </source>
</evidence>
<feature type="binding site" evidence="19">
    <location>
        <position position="91"/>
    </location>
    <ligand>
        <name>GTP</name>
        <dbReference type="ChEBI" id="CHEBI:37565"/>
    </ligand>
</feature>
<evidence type="ECO:0000256" key="11">
    <source>
        <dbReference type="ARBA" id="ARBA00022679"/>
    </source>
</evidence>
<proteinExistence type="inferred from homology"/>
<evidence type="ECO:0000256" key="10">
    <source>
        <dbReference type="ARBA" id="ARBA00022573"/>
    </source>
</evidence>
<evidence type="ECO:0000256" key="2">
    <source>
        <dbReference type="ARBA" id="ARBA00000711"/>
    </source>
</evidence>
<dbReference type="InterPro" id="IPR003203">
    <property type="entry name" value="CobU/CobP"/>
</dbReference>
<keyword evidence="10" id="KW-0169">Cobalamin biosynthesis</keyword>
<dbReference type="OrthoDB" id="9788370at2"/>
<gene>
    <name evidence="20" type="primary">cobU</name>
    <name evidence="20" type="ORF">SOCEGT47_002710</name>
</gene>
<evidence type="ECO:0000256" key="17">
    <source>
        <dbReference type="ARBA" id="ARBA00030571"/>
    </source>
</evidence>
<accession>A0A4P2PTC9</accession>
<evidence type="ECO:0000256" key="15">
    <source>
        <dbReference type="ARBA" id="ARBA00023134"/>
    </source>
</evidence>
<dbReference type="EMBL" id="CP012670">
    <property type="protein sequence ID" value="AUX19818.1"/>
    <property type="molecule type" value="Genomic_DNA"/>
</dbReference>
<evidence type="ECO:0000256" key="19">
    <source>
        <dbReference type="PIRSR" id="PIRSR006135-2"/>
    </source>
</evidence>
<organism evidence="20 21">
    <name type="scientific">Sorangium cellulosum</name>
    <name type="common">Polyangium cellulosum</name>
    <dbReference type="NCBI Taxonomy" id="56"/>
    <lineage>
        <taxon>Bacteria</taxon>
        <taxon>Pseudomonadati</taxon>
        <taxon>Myxococcota</taxon>
        <taxon>Polyangia</taxon>
        <taxon>Polyangiales</taxon>
        <taxon>Polyangiaceae</taxon>
        <taxon>Sorangium</taxon>
    </lineage>
</organism>
<name>A0A4P2PTC9_SORCE</name>
<sequence>MSGHGAAPRRVALIGGGVRSGKSAFALSLARSLGERRAFIATAEPFDDEMRARIDAHVRERGDAFATLEEPIALPERVAALSGAVDVVVIDCLTLWLSNLLLRDEPEGRIQERIEALAAAVEAASPHVVLVSNEVGMGVVPESRLGRVFRDVAGRAHQRLGRSAGELYVAVMGAILRLRPGPVAVVGEDGR</sequence>
<comment type="similarity">
    <text evidence="7">Belongs to the CobU/CobP family.</text>
</comment>
<dbReference type="PANTHER" id="PTHR34848:SF1">
    <property type="entry name" value="BIFUNCTIONAL ADENOSYLCOBALAMIN BIOSYNTHESIS PROTEIN COBU"/>
    <property type="match status" value="1"/>
</dbReference>
<evidence type="ECO:0000313" key="21">
    <source>
        <dbReference type="Proteomes" id="UP000295781"/>
    </source>
</evidence>
<evidence type="ECO:0000313" key="20">
    <source>
        <dbReference type="EMBL" id="AUX19818.1"/>
    </source>
</evidence>
<dbReference type="SUPFAM" id="SSF52540">
    <property type="entry name" value="P-loop containing nucleoside triphosphate hydrolases"/>
    <property type="match status" value="1"/>
</dbReference>
<dbReference type="UniPathway" id="UPA00148">
    <property type="reaction ID" value="UER00236"/>
</dbReference>
<dbReference type="InterPro" id="IPR027417">
    <property type="entry name" value="P-loop_NTPase"/>
</dbReference>
<dbReference type="RefSeq" id="WP_129344557.1">
    <property type="nucleotide sequence ID" value="NZ_CP012670.1"/>
</dbReference>
<keyword evidence="20" id="KW-0548">Nucleotidyltransferase</keyword>
<dbReference type="AlphaFoldDB" id="A0A4P2PTC9"/>
<keyword evidence="11 20" id="KW-0808">Transferase</keyword>
<dbReference type="GO" id="GO:0008820">
    <property type="term" value="F:cobinamide phosphate guanylyltransferase activity"/>
    <property type="evidence" value="ECO:0007669"/>
    <property type="project" value="UniProtKB-EC"/>
</dbReference>
<dbReference type="GO" id="GO:0009236">
    <property type="term" value="P:cobalamin biosynthetic process"/>
    <property type="evidence" value="ECO:0007669"/>
    <property type="project" value="UniProtKB-UniPathway"/>
</dbReference>
<comment type="pathway">
    <text evidence="5">Cofactor biosynthesis; adenosylcobalamin biosynthesis; adenosylcobalamin from cob(II)yrinate a,c-diamide: step 6/7.</text>
</comment>
<comment type="function">
    <text evidence="4">Catalyzes ATP-dependent phosphorylation of adenosylcobinamide and addition of GMP to adenosylcobinamide phosphate.</text>
</comment>
<evidence type="ECO:0000256" key="16">
    <source>
        <dbReference type="ARBA" id="ARBA00029570"/>
    </source>
</evidence>
<keyword evidence="13 20" id="KW-0418">Kinase</keyword>
<feature type="binding site" evidence="19">
    <location>
        <begin position="16"/>
        <end position="23"/>
    </location>
    <ligand>
        <name>GTP</name>
        <dbReference type="ChEBI" id="CHEBI:37565"/>
    </ligand>
</feature>
<comment type="pathway">
    <text evidence="6">Cofactor biosynthesis; adenosylcobalamin biosynthesis; adenosylcobalamin from cob(II)yrinate a,c-diamide: step 5/7.</text>
</comment>
<evidence type="ECO:0000256" key="1">
    <source>
        <dbReference type="ARBA" id="ARBA00000312"/>
    </source>
</evidence>
<dbReference type="EC" id="2.7.7.62" evidence="9"/>
<evidence type="ECO:0000256" key="7">
    <source>
        <dbReference type="ARBA" id="ARBA00007490"/>
    </source>
</evidence>
<evidence type="ECO:0000256" key="14">
    <source>
        <dbReference type="ARBA" id="ARBA00022840"/>
    </source>
</evidence>
<comment type="catalytic activity">
    <reaction evidence="3">
        <text>adenosylcob(III)inamide + GTP = adenosylcob(III)inamide phosphate + GDP + H(+)</text>
        <dbReference type="Rhea" id="RHEA:15765"/>
        <dbReference type="ChEBI" id="CHEBI:2480"/>
        <dbReference type="ChEBI" id="CHEBI:15378"/>
        <dbReference type="ChEBI" id="CHEBI:37565"/>
        <dbReference type="ChEBI" id="CHEBI:58189"/>
        <dbReference type="ChEBI" id="CHEBI:58502"/>
        <dbReference type="EC" id="2.7.1.156"/>
    </reaction>
</comment>
<dbReference type="GO" id="GO:0005525">
    <property type="term" value="F:GTP binding"/>
    <property type="evidence" value="ECO:0007669"/>
    <property type="project" value="UniProtKB-KW"/>
</dbReference>
<evidence type="ECO:0000256" key="3">
    <source>
        <dbReference type="ARBA" id="ARBA00001522"/>
    </source>
</evidence>
<feature type="binding site" evidence="19">
    <location>
        <begin position="41"/>
        <end position="43"/>
    </location>
    <ligand>
        <name>GTP</name>
        <dbReference type="ChEBI" id="CHEBI:37565"/>
    </ligand>
</feature>
<dbReference type="EC" id="2.7.1.156" evidence="8"/>
<evidence type="ECO:0000256" key="18">
    <source>
        <dbReference type="PIRSR" id="PIRSR006135-1"/>
    </source>
</evidence>
<dbReference type="Proteomes" id="UP000295781">
    <property type="component" value="Chromosome"/>
</dbReference>
<dbReference type="Pfam" id="PF02283">
    <property type="entry name" value="CobU"/>
    <property type="match status" value="1"/>
</dbReference>
<protein>
    <recommendedName>
        <fullName evidence="16">Adenosylcobinamide kinase</fullName>
        <ecNumber evidence="8">2.7.1.156</ecNumber>
        <ecNumber evidence="9">2.7.7.62</ecNumber>
    </recommendedName>
    <alternativeName>
        <fullName evidence="17">Adenosylcobinamide-phosphate guanylyltransferase</fullName>
    </alternativeName>
</protein>
<dbReference type="GO" id="GO:0043752">
    <property type="term" value="F:adenosylcobinamide kinase activity"/>
    <property type="evidence" value="ECO:0007669"/>
    <property type="project" value="UniProtKB-EC"/>
</dbReference>